<organism evidence="2 3">
    <name type="scientific">Favolaschia claudopus</name>
    <dbReference type="NCBI Taxonomy" id="2862362"/>
    <lineage>
        <taxon>Eukaryota</taxon>
        <taxon>Fungi</taxon>
        <taxon>Dikarya</taxon>
        <taxon>Basidiomycota</taxon>
        <taxon>Agaricomycotina</taxon>
        <taxon>Agaricomycetes</taxon>
        <taxon>Agaricomycetidae</taxon>
        <taxon>Agaricales</taxon>
        <taxon>Marasmiineae</taxon>
        <taxon>Mycenaceae</taxon>
        <taxon>Favolaschia</taxon>
    </lineage>
</organism>
<accession>A0AAV9ZDI4</accession>
<feature type="compositionally biased region" description="Low complexity" evidence="1">
    <location>
        <begin position="713"/>
        <end position="727"/>
    </location>
</feature>
<dbReference type="Proteomes" id="UP001362999">
    <property type="component" value="Unassembled WGS sequence"/>
</dbReference>
<dbReference type="AlphaFoldDB" id="A0AAV9ZDI4"/>
<feature type="compositionally biased region" description="Basic residues" evidence="1">
    <location>
        <begin position="736"/>
        <end position="745"/>
    </location>
</feature>
<name>A0AAV9ZDI4_9AGAR</name>
<proteinExistence type="predicted"/>
<sequence length="805" mass="89902">MNPSDAVAPSQSCPEPESSVTWHRLAPHVSPLVDRSAVKIASILSALRISDDVKTVIKQQADSVGLDCRRFGLDQVQQDQALELIISLNMHIPSELERDARSKLVIISADHNSVNWYDPVKKKSDQSNPIKFERWRRVYQCLSGSDNTVGHHAGKRRDMAWKDVGCPFWVKLTTTHHGKKADSMILTIDEVLGELTHSAECQHLTEMEINPRIPLHPEFREYAISLLEIRVPLTQLKQLCRAWAEEKWGASPGDNHFRHILSSHETTSLYRTISRKQGIPQAAPQDNLHLWFRSHNPQPPDPRLPASCLFYSPHISVYLQPPKTRFFGSETRLGFGETRLSFCESGGNFVGRVRRLLFWDALLCVTPVTLHASTRLPLHHALRCASVSFQRTQLSKTLPIATSPTSLTTFADPASSRHSARRDRNCMPSLDPANLPTLSPCLLQPMIGEDAGDFWQQTELGFYVPNYLYPPPTQSAFYPPQQPLPSPSPEEEFPPSIPLPSPTPLRDAMNLPREPLPSKQASAEYTQPEKVSVHDPVLTPQPAASENRETVNKKTTKPRAVIGGRDLLQIGRAVVKLKPFLAGHGDVGKLWKAVNQHLRDNGFRHEVASSTIQSKAHALVAFKKDPTCEEARSVVSHIKDDVAVLIASTLEQMEQQWDDAKDKSDAAKQEFKEKTEADAAAGERIRAKSMIARKRRRSVTPPPKDDTDDEAGDASGSSAGGPSAEGSFNDSEGSKKKTTKKRKTDRRTDPPAVAELTQLLKADMDERREYNKENNALMHKYLDDVNDGRKEMMGLLAKLLSSDRN</sequence>
<feature type="region of interest" description="Disordered" evidence="1">
    <location>
        <begin position="409"/>
        <end position="428"/>
    </location>
</feature>
<protein>
    <submittedName>
        <fullName evidence="2">Uncharacterized protein</fullName>
    </submittedName>
</protein>
<gene>
    <name evidence="2" type="ORF">R3P38DRAFT_2666068</name>
</gene>
<evidence type="ECO:0000313" key="3">
    <source>
        <dbReference type="Proteomes" id="UP001362999"/>
    </source>
</evidence>
<dbReference type="EMBL" id="JAWWNJ010000165">
    <property type="protein sequence ID" value="KAK6977770.1"/>
    <property type="molecule type" value="Genomic_DNA"/>
</dbReference>
<comment type="caution">
    <text evidence="2">The sequence shown here is derived from an EMBL/GenBank/DDBJ whole genome shotgun (WGS) entry which is preliminary data.</text>
</comment>
<feature type="region of interest" description="Disordered" evidence="1">
    <location>
        <begin position="656"/>
        <end position="766"/>
    </location>
</feature>
<feature type="compositionally biased region" description="Basic and acidic residues" evidence="1">
    <location>
        <begin position="658"/>
        <end position="686"/>
    </location>
</feature>
<feature type="region of interest" description="Disordered" evidence="1">
    <location>
        <begin position="474"/>
        <end position="556"/>
    </location>
</feature>
<keyword evidence="3" id="KW-1185">Reference proteome</keyword>
<evidence type="ECO:0000256" key="1">
    <source>
        <dbReference type="SAM" id="MobiDB-lite"/>
    </source>
</evidence>
<reference evidence="2 3" key="1">
    <citation type="journal article" date="2024" name="J Genomics">
        <title>Draft genome sequencing and assembly of Favolaschia claudopus CIRM-BRFM 2984 isolated from oak limbs.</title>
        <authorList>
            <person name="Navarro D."/>
            <person name="Drula E."/>
            <person name="Chaduli D."/>
            <person name="Cazenave R."/>
            <person name="Ahrendt S."/>
            <person name="Wang J."/>
            <person name="Lipzen A."/>
            <person name="Daum C."/>
            <person name="Barry K."/>
            <person name="Grigoriev I.V."/>
            <person name="Favel A."/>
            <person name="Rosso M.N."/>
            <person name="Martin F."/>
        </authorList>
    </citation>
    <scope>NUCLEOTIDE SEQUENCE [LARGE SCALE GENOMIC DNA]</scope>
    <source>
        <strain evidence="2 3">CIRM-BRFM 2984</strain>
    </source>
</reference>
<evidence type="ECO:0000313" key="2">
    <source>
        <dbReference type="EMBL" id="KAK6977770.1"/>
    </source>
</evidence>